<reference evidence="2 4" key="1">
    <citation type="journal article" date="2008" name="Science">
        <title>The Physcomitrella genome reveals evolutionary insights into the conquest of land by plants.</title>
        <authorList>
            <person name="Rensing S."/>
            <person name="Lang D."/>
            <person name="Zimmer A."/>
            <person name="Terry A."/>
            <person name="Salamov A."/>
            <person name="Shapiro H."/>
            <person name="Nishiyama T."/>
            <person name="Perroud P.-F."/>
            <person name="Lindquist E."/>
            <person name="Kamisugi Y."/>
            <person name="Tanahashi T."/>
            <person name="Sakakibara K."/>
            <person name="Fujita T."/>
            <person name="Oishi K."/>
            <person name="Shin-I T."/>
            <person name="Kuroki Y."/>
            <person name="Toyoda A."/>
            <person name="Suzuki Y."/>
            <person name="Hashimoto A."/>
            <person name="Yamaguchi K."/>
            <person name="Sugano A."/>
            <person name="Kohara Y."/>
            <person name="Fujiyama A."/>
            <person name="Anterola A."/>
            <person name="Aoki S."/>
            <person name="Ashton N."/>
            <person name="Barbazuk W.B."/>
            <person name="Barker E."/>
            <person name="Bennetzen J."/>
            <person name="Bezanilla M."/>
            <person name="Blankenship R."/>
            <person name="Cho S.H."/>
            <person name="Dutcher S."/>
            <person name="Estelle M."/>
            <person name="Fawcett J.A."/>
            <person name="Gundlach H."/>
            <person name="Hanada K."/>
            <person name="Heyl A."/>
            <person name="Hicks K.A."/>
            <person name="Hugh J."/>
            <person name="Lohr M."/>
            <person name="Mayer K."/>
            <person name="Melkozernov A."/>
            <person name="Murata T."/>
            <person name="Nelson D."/>
            <person name="Pils B."/>
            <person name="Prigge M."/>
            <person name="Reiss B."/>
            <person name="Renner T."/>
            <person name="Rombauts S."/>
            <person name="Rushton P."/>
            <person name="Sanderfoot A."/>
            <person name="Schween G."/>
            <person name="Shiu S.-H."/>
            <person name="Stueber K."/>
            <person name="Theodoulou F.L."/>
            <person name="Tu H."/>
            <person name="Van de Peer Y."/>
            <person name="Verrier P.J."/>
            <person name="Waters E."/>
            <person name="Wood A."/>
            <person name="Yang L."/>
            <person name="Cove D."/>
            <person name="Cuming A."/>
            <person name="Hasebe M."/>
            <person name="Lucas S."/>
            <person name="Mishler D.B."/>
            <person name="Reski R."/>
            <person name="Grigoriev I."/>
            <person name="Quatrano R.S."/>
            <person name="Boore J.L."/>
        </authorList>
    </citation>
    <scope>NUCLEOTIDE SEQUENCE [LARGE SCALE GENOMIC DNA]</scope>
    <source>
        <strain evidence="3 4">cv. Gransden 2004</strain>
    </source>
</reference>
<dbReference type="InParanoid" id="A0A2K1ISH8"/>
<name>A0A2K1ISH8_PHYPA</name>
<dbReference type="Gramene" id="Pp3c21_18588V3.1">
    <property type="protein sequence ID" value="PAC:32915457.CDS.1"/>
    <property type="gene ID" value="Pp3c21_18588"/>
</dbReference>
<evidence type="ECO:0000313" key="4">
    <source>
        <dbReference type="Proteomes" id="UP000006727"/>
    </source>
</evidence>
<gene>
    <name evidence="2" type="ORF">PHYPA_026362</name>
</gene>
<accession>A0A2K1ISH8</accession>
<feature type="compositionally biased region" description="Polar residues" evidence="1">
    <location>
        <begin position="77"/>
        <end position="87"/>
    </location>
</feature>
<proteinExistence type="predicted"/>
<reference evidence="3" key="3">
    <citation type="submission" date="2020-12" db="UniProtKB">
        <authorList>
            <consortium name="EnsemblPlants"/>
        </authorList>
    </citation>
    <scope>IDENTIFICATION</scope>
</reference>
<dbReference type="AlphaFoldDB" id="A0A2K1ISH8"/>
<keyword evidence="4" id="KW-1185">Reference proteome</keyword>
<dbReference type="PaxDb" id="3218-PP1S85_52V6.1"/>
<evidence type="ECO:0000313" key="3">
    <source>
        <dbReference type="EnsemblPlants" id="PAC:32915457.CDS.1"/>
    </source>
</evidence>
<protein>
    <submittedName>
        <fullName evidence="2 3">Uncharacterized protein</fullName>
    </submittedName>
</protein>
<evidence type="ECO:0000313" key="2">
    <source>
        <dbReference type="EMBL" id="PNR32236.1"/>
    </source>
</evidence>
<organism evidence="2">
    <name type="scientific">Physcomitrium patens</name>
    <name type="common">Spreading-leaved earth moss</name>
    <name type="synonym">Physcomitrella patens</name>
    <dbReference type="NCBI Taxonomy" id="3218"/>
    <lineage>
        <taxon>Eukaryota</taxon>
        <taxon>Viridiplantae</taxon>
        <taxon>Streptophyta</taxon>
        <taxon>Embryophyta</taxon>
        <taxon>Bryophyta</taxon>
        <taxon>Bryophytina</taxon>
        <taxon>Bryopsida</taxon>
        <taxon>Funariidae</taxon>
        <taxon>Funariales</taxon>
        <taxon>Funariaceae</taxon>
        <taxon>Physcomitrium</taxon>
    </lineage>
</organism>
<dbReference type="Proteomes" id="UP000006727">
    <property type="component" value="Chromosome 21"/>
</dbReference>
<feature type="region of interest" description="Disordered" evidence="1">
    <location>
        <begin position="76"/>
        <end position="97"/>
    </location>
</feature>
<dbReference type="EnsemblPlants" id="Pp3c21_18588V3.1">
    <property type="protein sequence ID" value="PAC:32915457.CDS.1"/>
    <property type="gene ID" value="Pp3c21_18588"/>
</dbReference>
<evidence type="ECO:0000256" key="1">
    <source>
        <dbReference type="SAM" id="MobiDB-lite"/>
    </source>
</evidence>
<dbReference type="EMBL" id="ABEU02000021">
    <property type="protein sequence ID" value="PNR32236.1"/>
    <property type="molecule type" value="Genomic_DNA"/>
</dbReference>
<reference evidence="2 4" key="2">
    <citation type="journal article" date="2018" name="Plant J.">
        <title>The Physcomitrella patens chromosome-scale assembly reveals moss genome structure and evolution.</title>
        <authorList>
            <person name="Lang D."/>
            <person name="Ullrich K.K."/>
            <person name="Murat F."/>
            <person name="Fuchs J."/>
            <person name="Jenkins J."/>
            <person name="Haas F.B."/>
            <person name="Piednoel M."/>
            <person name="Gundlach H."/>
            <person name="Van Bel M."/>
            <person name="Meyberg R."/>
            <person name="Vives C."/>
            <person name="Morata J."/>
            <person name="Symeonidi A."/>
            <person name="Hiss M."/>
            <person name="Muchero W."/>
            <person name="Kamisugi Y."/>
            <person name="Saleh O."/>
            <person name="Blanc G."/>
            <person name="Decker E.L."/>
            <person name="van Gessel N."/>
            <person name="Grimwood J."/>
            <person name="Hayes R.D."/>
            <person name="Graham S.W."/>
            <person name="Gunter L.E."/>
            <person name="McDaniel S.F."/>
            <person name="Hoernstein S.N.W."/>
            <person name="Larsson A."/>
            <person name="Li F.W."/>
            <person name="Perroud P.F."/>
            <person name="Phillips J."/>
            <person name="Ranjan P."/>
            <person name="Rokshar D.S."/>
            <person name="Rothfels C.J."/>
            <person name="Schneider L."/>
            <person name="Shu S."/>
            <person name="Stevenson D.W."/>
            <person name="Thummler F."/>
            <person name="Tillich M."/>
            <person name="Villarreal Aguilar J.C."/>
            <person name="Widiez T."/>
            <person name="Wong G.K."/>
            <person name="Wymore A."/>
            <person name="Zhang Y."/>
            <person name="Zimmer A.D."/>
            <person name="Quatrano R.S."/>
            <person name="Mayer K.F.X."/>
            <person name="Goodstein D."/>
            <person name="Casacuberta J.M."/>
            <person name="Vandepoele K."/>
            <person name="Reski R."/>
            <person name="Cuming A.C."/>
            <person name="Tuskan G.A."/>
            <person name="Maumus F."/>
            <person name="Salse J."/>
            <person name="Schmutz J."/>
            <person name="Rensing S.A."/>
        </authorList>
    </citation>
    <scope>NUCLEOTIDE SEQUENCE [LARGE SCALE GENOMIC DNA]</scope>
    <source>
        <strain evidence="3 4">cv. Gransden 2004</strain>
    </source>
</reference>
<feature type="compositionally biased region" description="Acidic residues" evidence="1">
    <location>
        <begin position="88"/>
        <end position="97"/>
    </location>
</feature>
<sequence>MPRTQPSSPVVAFIRTGATSSEHSTCFSKSVLRILRKRPVGYPLVEDRRQWDLNPISQRIRDMRTCNNSKICAWGGKSSQSQPFCSQTDEDDDSSSF</sequence>